<dbReference type="Proteomes" id="UP000492821">
    <property type="component" value="Unassembled WGS sequence"/>
</dbReference>
<dbReference type="WBParaSite" id="Pan_g4168.t1">
    <property type="protein sequence ID" value="Pan_g4168.t1"/>
    <property type="gene ID" value="Pan_g4168"/>
</dbReference>
<name>A0A7E4ZYT7_PANRE</name>
<evidence type="ECO:0000313" key="2">
    <source>
        <dbReference type="WBParaSite" id="Pan_g4168.t1"/>
    </source>
</evidence>
<evidence type="ECO:0000313" key="1">
    <source>
        <dbReference type="Proteomes" id="UP000492821"/>
    </source>
</evidence>
<dbReference type="SUPFAM" id="SSF48371">
    <property type="entry name" value="ARM repeat"/>
    <property type="match status" value="1"/>
</dbReference>
<protein>
    <submittedName>
        <fullName evidence="2">Importin-11</fullName>
    </submittedName>
</protein>
<organism evidence="1 2">
    <name type="scientific">Panagrellus redivivus</name>
    <name type="common">Microworm</name>
    <dbReference type="NCBI Taxonomy" id="6233"/>
    <lineage>
        <taxon>Eukaryota</taxon>
        <taxon>Metazoa</taxon>
        <taxon>Ecdysozoa</taxon>
        <taxon>Nematoda</taxon>
        <taxon>Chromadorea</taxon>
        <taxon>Rhabditida</taxon>
        <taxon>Tylenchina</taxon>
        <taxon>Panagrolaimomorpha</taxon>
        <taxon>Panagrolaimoidea</taxon>
        <taxon>Panagrolaimidae</taxon>
        <taxon>Panagrellus</taxon>
    </lineage>
</organism>
<dbReference type="InterPro" id="IPR016024">
    <property type="entry name" value="ARM-type_fold"/>
</dbReference>
<keyword evidence="1" id="KW-1185">Reference proteome</keyword>
<reference evidence="1" key="1">
    <citation type="journal article" date="2013" name="Genetics">
        <title>The draft genome and transcriptome of Panagrellus redivivus are shaped by the harsh demands of a free-living lifestyle.</title>
        <authorList>
            <person name="Srinivasan J."/>
            <person name="Dillman A.R."/>
            <person name="Macchietto M.G."/>
            <person name="Heikkinen L."/>
            <person name="Lakso M."/>
            <person name="Fracchia K.M."/>
            <person name="Antoshechkin I."/>
            <person name="Mortazavi A."/>
            <person name="Wong G."/>
            <person name="Sternberg P.W."/>
        </authorList>
    </citation>
    <scope>NUCLEOTIDE SEQUENCE [LARGE SCALE GENOMIC DNA]</scope>
    <source>
        <strain evidence="1">MT8872</strain>
    </source>
</reference>
<accession>A0A7E4ZYT7</accession>
<proteinExistence type="predicted"/>
<sequence length="401" mass="46284">MNQFIDLLTNRVEGNDWFYEDAFAEIPTVQKSVYLYNYLSLRIPNEPVRQYAMETLDQILQNQEWNPTPIRTVMCFSLCVRHISNALKTMPVGPEPEYIDYGINNGDTEKRLKAIEILDYLLPYQLEFLTFSEDLLYAMLPNMLHPDARVREGTADLITPLLAVVRNAPVLKNRIYYQTLHQLLTAFETEIHTATMSKFLITIRNGLDEMTSAEVTSIQIRNILLSIQGRLQDNGALEWLSYAESVVRKIFMGFELPYLTNDMVTIINSFCVMLLSEPDFTEINIVATVLHGYPDVVQRHNSNNFRCLFHAAAFGDDGVRRKVDEIFWDDRLAPFLTTEGLLQELHAALESVQNKLHFLVQVQRIFIIEEVLFDVDVGPFHDDDDDDEDFHLYTTISIANL</sequence>
<reference evidence="2" key="2">
    <citation type="submission" date="2020-10" db="UniProtKB">
        <authorList>
            <consortium name="WormBaseParasite"/>
        </authorList>
    </citation>
    <scope>IDENTIFICATION</scope>
</reference>
<dbReference type="AlphaFoldDB" id="A0A7E4ZYT7"/>